<name>A0A9P4SJE1_9PEZI</name>
<evidence type="ECO:0000256" key="6">
    <source>
        <dbReference type="SAM" id="MobiDB-lite"/>
    </source>
</evidence>
<comment type="subcellular location">
    <subcellularLocation>
        <location evidence="1">Nucleus</location>
    </subcellularLocation>
</comment>
<evidence type="ECO:0000313" key="10">
    <source>
        <dbReference type="Proteomes" id="UP000799429"/>
    </source>
</evidence>
<dbReference type="GO" id="GO:0005654">
    <property type="term" value="C:nucleoplasm"/>
    <property type="evidence" value="ECO:0007669"/>
    <property type="project" value="TreeGrafter"/>
</dbReference>
<protein>
    <recommendedName>
        <fullName evidence="2">Ribonuclease H2 subunit B</fullName>
    </recommendedName>
    <alternativeName>
        <fullName evidence="5">Ribonuclease HI subunit B</fullName>
    </alternativeName>
</protein>
<evidence type="ECO:0000256" key="3">
    <source>
        <dbReference type="ARBA" id="ARBA00023242"/>
    </source>
</evidence>
<feature type="compositionally biased region" description="Low complexity" evidence="6">
    <location>
        <begin position="263"/>
        <end position="282"/>
    </location>
</feature>
<evidence type="ECO:0000259" key="7">
    <source>
        <dbReference type="Pfam" id="PF09468"/>
    </source>
</evidence>
<dbReference type="PANTHER" id="PTHR13383">
    <property type="entry name" value="RIBONUCLEASE H2 SUBUNIT B"/>
    <property type="match status" value="1"/>
</dbReference>
<dbReference type="InterPro" id="IPR041195">
    <property type="entry name" value="Rnh202_N"/>
</dbReference>
<dbReference type="InterPro" id="IPR019024">
    <property type="entry name" value="RNase_H2_suB_wHTH"/>
</dbReference>
<organism evidence="9 10">
    <name type="scientific">Patellaria atrata CBS 101060</name>
    <dbReference type="NCBI Taxonomy" id="1346257"/>
    <lineage>
        <taxon>Eukaryota</taxon>
        <taxon>Fungi</taxon>
        <taxon>Dikarya</taxon>
        <taxon>Ascomycota</taxon>
        <taxon>Pezizomycotina</taxon>
        <taxon>Dothideomycetes</taxon>
        <taxon>Dothideomycetes incertae sedis</taxon>
        <taxon>Patellariales</taxon>
        <taxon>Patellariaceae</taxon>
        <taxon>Patellaria</taxon>
    </lineage>
</organism>
<reference evidence="9" key="1">
    <citation type="journal article" date="2020" name="Stud. Mycol.">
        <title>101 Dothideomycetes genomes: a test case for predicting lifestyles and emergence of pathogens.</title>
        <authorList>
            <person name="Haridas S."/>
            <person name="Albert R."/>
            <person name="Binder M."/>
            <person name="Bloem J."/>
            <person name="Labutti K."/>
            <person name="Salamov A."/>
            <person name="Andreopoulos B."/>
            <person name="Baker S."/>
            <person name="Barry K."/>
            <person name="Bills G."/>
            <person name="Bluhm B."/>
            <person name="Cannon C."/>
            <person name="Castanera R."/>
            <person name="Culley D."/>
            <person name="Daum C."/>
            <person name="Ezra D."/>
            <person name="Gonzalez J."/>
            <person name="Henrissat B."/>
            <person name="Kuo A."/>
            <person name="Liang C."/>
            <person name="Lipzen A."/>
            <person name="Lutzoni F."/>
            <person name="Magnuson J."/>
            <person name="Mondo S."/>
            <person name="Nolan M."/>
            <person name="Ohm R."/>
            <person name="Pangilinan J."/>
            <person name="Park H.-J."/>
            <person name="Ramirez L."/>
            <person name="Alfaro M."/>
            <person name="Sun H."/>
            <person name="Tritt A."/>
            <person name="Yoshinaga Y."/>
            <person name="Zwiers L.-H."/>
            <person name="Turgeon B."/>
            <person name="Goodwin S."/>
            <person name="Spatafora J."/>
            <person name="Crous P."/>
            <person name="Grigoriev I."/>
        </authorList>
    </citation>
    <scope>NUCLEOTIDE SEQUENCE</scope>
    <source>
        <strain evidence="9">CBS 101060</strain>
    </source>
</reference>
<feature type="domain" description="Ribonuclease H2 subunit B wHTH" evidence="7">
    <location>
        <begin position="124"/>
        <end position="328"/>
    </location>
</feature>
<gene>
    <name evidence="9" type="ORF">M501DRAFT_924319</name>
</gene>
<dbReference type="OrthoDB" id="29098at2759"/>
<dbReference type="GO" id="GO:0006401">
    <property type="term" value="P:RNA catabolic process"/>
    <property type="evidence" value="ECO:0007669"/>
    <property type="project" value="TreeGrafter"/>
</dbReference>
<dbReference type="Pfam" id="PF17745">
    <property type="entry name" value="Ydr279_N"/>
    <property type="match status" value="1"/>
</dbReference>
<dbReference type="InterPro" id="IPR040456">
    <property type="entry name" value="RNase_H2_suB"/>
</dbReference>
<evidence type="ECO:0000256" key="2">
    <source>
        <dbReference type="ARBA" id="ARBA00019062"/>
    </source>
</evidence>
<feature type="region of interest" description="Disordered" evidence="6">
    <location>
        <begin position="231"/>
        <end position="287"/>
    </location>
</feature>
<sequence length="429" mass="48104">MARIRSKPAPKEAPPESTVPKKCLQPSVSDPPKLFILPKNVSSDSRIVSLQNPATNAGNRYFFCPDRGFYEFTRIAAPKNDARSWLLTPHLGKDLKEGENPSLSDGYIASNPDLFVATPYDPLFMLLPILASKSKPMFLSLDDHLEHASSIIQWKELLDLPSVRGLLTKRMEAICDITDLRDEKMYRFSENKLVNELISKAKRMTNAGLPASMEEHFVRRALEKPLMSVMREDSGASVQRGDTETPFSKNRDSQTVSESTNDSQQSINSNTTVSTSVTSVSSDSERVQSVDANAEIDAPEGIPQLLRLRTALDFISSLYLSKELKNQLASIMKETRPIDFQPLETHLDSLAKIRSEVQALRSISDNINKKRRMADDEVAEEQAEKKRKLEEEEKKKKTESRAIKNLKRVDTSGMKKLSSFFTKAPAKAA</sequence>
<dbReference type="Gene3D" id="1.10.20.120">
    <property type="match status" value="1"/>
</dbReference>
<dbReference type="Proteomes" id="UP000799429">
    <property type="component" value="Unassembled WGS sequence"/>
</dbReference>
<accession>A0A9P4SJE1</accession>
<feature type="region of interest" description="Disordered" evidence="6">
    <location>
        <begin position="1"/>
        <end position="26"/>
    </location>
</feature>
<dbReference type="AlphaFoldDB" id="A0A9P4SJE1"/>
<dbReference type="PANTHER" id="PTHR13383:SF11">
    <property type="entry name" value="RIBONUCLEASE H2 SUBUNIT B"/>
    <property type="match status" value="1"/>
</dbReference>
<evidence type="ECO:0000256" key="5">
    <source>
        <dbReference type="ARBA" id="ARBA00033464"/>
    </source>
</evidence>
<evidence type="ECO:0000256" key="4">
    <source>
        <dbReference type="ARBA" id="ARBA00024778"/>
    </source>
</evidence>
<dbReference type="EMBL" id="MU006089">
    <property type="protein sequence ID" value="KAF2843414.1"/>
    <property type="molecule type" value="Genomic_DNA"/>
</dbReference>
<feature type="compositionally biased region" description="Polar residues" evidence="6">
    <location>
        <begin position="245"/>
        <end position="262"/>
    </location>
</feature>
<comment type="function">
    <text evidence="4">Non catalytic subunit of RNase H2, an endonuclease that specifically degrades the RNA of RNA:DNA hybrids. Participates in DNA replication, possibly by mediating the removal of lagging-strand Okazaki fragment RNA primers during DNA replication. Mediates the excision of single ribonucleotides from DNA:RNA duplexes.</text>
</comment>
<keyword evidence="3" id="KW-0539">Nucleus</keyword>
<evidence type="ECO:0000256" key="1">
    <source>
        <dbReference type="ARBA" id="ARBA00004123"/>
    </source>
</evidence>
<dbReference type="Pfam" id="PF09468">
    <property type="entry name" value="RNase_H2-Ydr279"/>
    <property type="match status" value="1"/>
</dbReference>
<keyword evidence="10" id="KW-1185">Reference proteome</keyword>
<dbReference type="CDD" id="cd09270">
    <property type="entry name" value="RNase_H2-B"/>
    <property type="match status" value="1"/>
</dbReference>
<comment type="caution">
    <text evidence="9">The sequence shown here is derived from an EMBL/GenBank/DDBJ whole genome shotgun (WGS) entry which is preliminary data.</text>
</comment>
<feature type="compositionally biased region" description="Basic and acidic residues" evidence="6">
    <location>
        <begin position="382"/>
        <end position="407"/>
    </location>
</feature>
<feature type="region of interest" description="Disordered" evidence="6">
    <location>
        <begin position="370"/>
        <end position="407"/>
    </location>
</feature>
<evidence type="ECO:0000259" key="8">
    <source>
        <dbReference type="Pfam" id="PF17745"/>
    </source>
</evidence>
<evidence type="ECO:0000313" key="9">
    <source>
        <dbReference type="EMBL" id="KAF2843414.1"/>
    </source>
</evidence>
<dbReference type="GO" id="GO:0032299">
    <property type="term" value="C:ribonuclease H2 complex"/>
    <property type="evidence" value="ECO:0007669"/>
    <property type="project" value="InterPro"/>
</dbReference>
<proteinExistence type="predicted"/>
<feature type="domain" description="Rnh202 triple barrel" evidence="8">
    <location>
        <begin position="36"/>
        <end position="121"/>
    </location>
</feature>